<evidence type="ECO:0000313" key="2">
    <source>
        <dbReference type="Proteomes" id="UP001177003"/>
    </source>
</evidence>
<dbReference type="AlphaFoldDB" id="A0AA35Y8C1"/>
<evidence type="ECO:0000313" key="1">
    <source>
        <dbReference type="EMBL" id="CAI9271064.1"/>
    </source>
</evidence>
<gene>
    <name evidence="1" type="ORF">LSALG_LOCUS11346</name>
</gene>
<protein>
    <submittedName>
        <fullName evidence="1">Uncharacterized protein</fullName>
    </submittedName>
</protein>
<organism evidence="1 2">
    <name type="scientific">Lactuca saligna</name>
    <name type="common">Willowleaf lettuce</name>
    <dbReference type="NCBI Taxonomy" id="75948"/>
    <lineage>
        <taxon>Eukaryota</taxon>
        <taxon>Viridiplantae</taxon>
        <taxon>Streptophyta</taxon>
        <taxon>Embryophyta</taxon>
        <taxon>Tracheophyta</taxon>
        <taxon>Spermatophyta</taxon>
        <taxon>Magnoliopsida</taxon>
        <taxon>eudicotyledons</taxon>
        <taxon>Gunneridae</taxon>
        <taxon>Pentapetalae</taxon>
        <taxon>asterids</taxon>
        <taxon>campanulids</taxon>
        <taxon>Asterales</taxon>
        <taxon>Asteraceae</taxon>
        <taxon>Cichorioideae</taxon>
        <taxon>Cichorieae</taxon>
        <taxon>Lactucinae</taxon>
        <taxon>Lactuca</taxon>
    </lineage>
</organism>
<sequence length="169" mass="19074">MREDANTRLHATSASIDPLSKEATVSLSTTDNDRKKPAYFSDSAMYPSLATPPPKPLSASCLQLPPSSLRPAQASLIAFPFLLIRLLISFMEVEPVGEDSSYKMAYMDGSLLRLYFSGNVLCMSKSPMSKDRLYPNHLILRFKREFHYAPQLPQLLDEMLEPTLFLERQ</sequence>
<reference evidence="1" key="1">
    <citation type="submission" date="2023-04" db="EMBL/GenBank/DDBJ databases">
        <authorList>
            <person name="Vijverberg K."/>
            <person name="Xiong W."/>
            <person name="Schranz E."/>
        </authorList>
    </citation>
    <scope>NUCLEOTIDE SEQUENCE</scope>
</reference>
<name>A0AA35Y8C1_LACSI</name>
<accession>A0AA35Y8C1</accession>
<proteinExistence type="predicted"/>
<dbReference type="EMBL" id="OX465078">
    <property type="protein sequence ID" value="CAI9271064.1"/>
    <property type="molecule type" value="Genomic_DNA"/>
</dbReference>
<dbReference type="Proteomes" id="UP001177003">
    <property type="component" value="Chromosome 2"/>
</dbReference>
<keyword evidence="2" id="KW-1185">Reference proteome</keyword>